<reference evidence="2 3" key="1">
    <citation type="submission" date="2019-08" db="EMBL/GenBank/DDBJ databases">
        <title>Antarcticibacterium arcticum sp. nov., a bacterium isolated from marine sediment of the Canadian Beaufort Sea.</title>
        <authorList>
            <person name="Lee Y.M."/>
            <person name="Baek K."/>
            <person name="Lee D.-H."/>
            <person name="Shin S.C."/>
            <person name="Jin Y.K."/>
            <person name="Park Y."/>
        </authorList>
    </citation>
    <scope>NUCLEOTIDE SEQUENCE [LARGE SCALE GENOMIC DNA]</scope>
    <source>
        <strain evidence="2 3">PAMC 28998</strain>
    </source>
</reference>
<dbReference type="OrthoDB" id="1440507at2"/>
<keyword evidence="3" id="KW-1185">Reference proteome</keyword>
<name>A0A5B8YL73_9FLAO</name>
<evidence type="ECO:0000313" key="2">
    <source>
        <dbReference type="EMBL" id="QED36449.1"/>
    </source>
</evidence>
<gene>
    <name evidence="2" type="ORF">FK178_01365</name>
</gene>
<accession>A0A5B8YL73</accession>
<protein>
    <submittedName>
        <fullName evidence="2">Uncharacterized protein</fullName>
    </submittedName>
</protein>
<dbReference type="AlphaFoldDB" id="A0A5B8YL73"/>
<dbReference type="KEGG" id="anp:FK178_01365"/>
<dbReference type="Proteomes" id="UP000321954">
    <property type="component" value="Chromosome"/>
</dbReference>
<evidence type="ECO:0000256" key="1">
    <source>
        <dbReference type="SAM" id="MobiDB-lite"/>
    </source>
</evidence>
<sequence>MAKPINCITVKEARDIQNVWKNSRGKEIERAQKYEDTREFLYSVDELQEYLDYVREMSTKQGITNPGIRIYFAAYPGAASKKSYSTVFLSATNSVSSVSSEKSAEDTVENNYSIDPLNHSSGGVPPVDY</sequence>
<organism evidence="2 3">
    <name type="scientific">Antarcticibacterium arcticum</name>
    <dbReference type="NCBI Taxonomy" id="2585771"/>
    <lineage>
        <taxon>Bacteria</taxon>
        <taxon>Pseudomonadati</taxon>
        <taxon>Bacteroidota</taxon>
        <taxon>Flavobacteriia</taxon>
        <taxon>Flavobacteriales</taxon>
        <taxon>Flavobacteriaceae</taxon>
        <taxon>Antarcticibacterium</taxon>
    </lineage>
</organism>
<feature type="compositionally biased region" description="Polar residues" evidence="1">
    <location>
        <begin position="109"/>
        <end position="121"/>
    </location>
</feature>
<dbReference type="EMBL" id="CP042476">
    <property type="protein sequence ID" value="QED36449.1"/>
    <property type="molecule type" value="Genomic_DNA"/>
</dbReference>
<dbReference type="RefSeq" id="WP_146830269.1">
    <property type="nucleotide sequence ID" value="NZ_CP042476.1"/>
</dbReference>
<proteinExistence type="predicted"/>
<evidence type="ECO:0000313" key="3">
    <source>
        <dbReference type="Proteomes" id="UP000321954"/>
    </source>
</evidence>
<feature type="region of interest" description="Disordered" evidence="1">
    <location>
        <begin position="95"/>
        <end position="129"/>
    </location>
</feature>